<protein>
    <submittedName>
        <fullName evidence="1">Uncharacterized protein</fullName>
    </submittedName>
</protein>
<dbReference type="AlphaFoldDB" id="A0A0U3DVT9"/>
<dbReference type="Gene3D" id="1.10.3210.10">
    <property type="entry name" value="Hypothetical protein af1432"/>
    <property type="match status" value="1"/>
</dbReference>
<gene>
    <name evidence="1" type="ORF">RD2015_366</name>
</gene>
<accession>A0A0U3DVT9</accession>
<dbReference type="Proteomes" id="UP000060699">
    <property type="component" value="Chromosome"/>
</dbReference>
<dbReference type="SUPFAM" id="SSF109604">
    <property type="entry name" value="HD-domain/PDEase-like"/>
    <property type="match status" value="1"/>
</dbReference>
<evidence type="ECO:0000313" key="2">
    <source>
        <dbReference type="Proteomes" id="UP000060699"/>
    </source>
</evidence>
<dbReference type="EMBL" id="CP013729">
    <property type="protein sequence ID" value="ALV04869.1"/>
    <property type="molecule type" value="Genomic_DNA"/>
</dbReference>
<name>A0A0U3DVT9_9BURK</name>
<dbReference type="KEGG" id="rdp:RD2015_366"/>
<sequence>MLSFSLRDAAGHLLFAAGQALPDTPQVRDLIARGPFVQVHETREYQRALAHKLDTMMMQGAPLAALAKAQTDFHADLRPERPARAAPLSETAAWSDIQSQTQQLLRDPERPDFLVRLSQLLDRVLARMHPQADPSLALLIHDAGQEPMDYSARHALLTVVMAEMTARQLGWGEARRRVLSLAALTMNLSISRDQDQWALRTGALAASERQSLDGHGDRSADLLLAMGVDDDAWLTAVRLHHDAGPGPLAGRSDGELMARLLRRIDVYGARISPRRGRRPLSAAQAARAVYLDEKQAPDEAGAALIKAIGLFPPGSLVRLASGEEAMVLKRGHAANEPAVAALVGRSGTPLTSPVIRDTRVPAHAITASLAPHEVRLRVHMDALMKLY</sequence>
<dbReference type="STRING" id="76731.RD2015_366"/>
<keyword evidence="2" id="KW-1185">Reference proteome</keyword>
<proteinExistence type="predicted"/>
<reference evidence="1 2" key="1">
    <citation type="submission" date="2015-12" db="EMBL/GenBank/DDBJ databases">
        <title>Complete genome of Roseateles depolymerans KCTC 42856.</title>
        <authorList>
            <person name="Kim K.M."/>
        </authorList>
    </citation>
    <scope>NUCLEOTIDE SEQUENCE [LARGE SCALE GENOMIC DNA]</scope>
    <source>
        <strain evidence="1 2">KCTC 42856</strain>
    </source>
</reference>
<organism evidence="1 2">
    <name type="scientific">Roseateles depolymerans</name>
    <dbReference type="NCBI Taxonomy" id="76731"/>
    <lineage>
        <taxon>Bacteria</taxon>
        <taxon>Pseudomonadati</taxon>
        <taxon>Pseudomonadota</taxon>
        <taxon>Betaproteobacteria</taxon>
        <taxon>Burkholderiales</taxon>
        <taxon>Sphaerotilaceae</taxon>
        <taxon>Roseateles</taxon>
    </lineage>
</organism>
<evidence type="ECO:0000313" key="1">
    <source>
        <dbReference type="EMBL" id="ALV04869.1"/>
    </source>
</evidence>